<dbReference type="Gene3D" id="3.50.50.100">
    <property type="match status" value="1"/>
</dbReference>
<dbReference type="KEGG" id="hrr:HZS55_09975"/>
<dbReference type="InterPro" id="IPR051169">
    <property type="entry name" value="NADH-Q_oxidoreductase"/>
</dbReference>
<evidence type="ECO:0000259" key="7">
    <source>
        <dbReference type="Pfam" id="PF07992"/>
    </source>
</evidence>
<dbReference type="GO" id="GO:0019646">
    <property type="term" value="P:aerobic electron transport chain"/>
    <property type="evidence" value="ECO:0007669"/>
    <property type="project" value="TreeGrafter"/>
</dbReference>
<proteinExistence type="inferred from homology"/>
<evidence type="ECO:0000256" key="6">
    <source>
        <dbReference type="SAM" id="MobiDB-lite"/>
    </source>
</evidence>
<name>A0A7D5P3X7_9EURY</name>
<gene>
    <name evidence="8" type="ORF">HZS55_09975</name>
</gene>
<evidence type="ECO:0000256" key="1">
    <source>
        <dbReference type="ARBA" id="ARBA00001974"/>
    </source>
</evidence>
<dbReference type="GO" id="GO:0003955">
    <property type="term" value="F:NAD(P)H dehydrogenase (quinone) activity"/>
    <property type="evidence" value="ECO:0007669"/>
    <property type="project" value="TreeGrafter"/>
</dbReference>
<evidence type="ECO:0000313" key="9">
    <source>
        <dbReference type="Proteomes" id="UP000509667"/>
    </source>
</evidence>
<feature type="domain" description="FAD/NAD(P)-binding" evidence="7">
    <location>
        <begin position="1"/>
        <end position="301"/>
    </location>
</feature>
<keyword evidence="5" id="KW-0560">Oxidoreductase</keyword>
<dbReference type="InterPro" id="IPR036188">
    <property type="entry name" value="FAD/NAD-bd_sf"/>
</dbReference>
<sequence>MRVAVFGAGYAGLTLARKLESSLPEAVDLVVVDEDASHLVQHELHRVVRRPNLAEEIVVDLDDVLERATVREATVTDIDTDAGVAALDEGGDGEGGGDSGDGTAELSYDVGAVCLGAETNYYDLPGLADHTTPLKRLADAEAVRSDFLDAVDAGTGDDPARVVVGGAGLSGVQVAGELAALARDEGARDEGARDAVEVVLLEQEDSVAPNFPENFQRAVREELDARDVRVETGRAVASADEETISFADGATEDYDVFVWTGGIRGPDALRGERPVVRGDLRYEDGTFVVGDAGRVVDTDGEAVPASAQAAIREAGVAADNIERLVDHELSGEGGFEPRLDGYRFDSLGWLVSIGDGAIAQVGPKVLRGRSAKALKTTVGAGYLSSVGAVENAADLVREEVGWPDEESAPDSPGADDSGRIEK</sequence>
<accession>A0A7D5P3X7</accession>
<dbReference type="Pfam" id="PF07992">
    <property type="entry name" value="Pyr_redox_2"/>
    <property type="match status" value="1"/>
</dbReference>
<organism evidence="8 9">
    <name type="scientific">Halosimplex rubrum</name>
    <dbReference type="NCBI Taxonomy" id="869889"/>
    <lineage>
        <taxon>Archaea</taxon>
        <taxon>Methanobacteriati</taxon>
        <taxon>Methanobacteriota</taxon>
        <taxon>Stenosarchaea group</taxon>
        <taxon>Halobacteria</taxon>
        <taxon>Halobacteriales</taxon>
        <taxon>Haloarculaceae</taxon>
        <taxon>Halosimplex</taxon>
    </lineage>
</organism>
<evidence type="ECO:0000313" key="8">
    <source>
        <dbReference type="EMBL" id="QLH77604.1"/>
    </source>
</evidence>
<comment type="similarity">
    <text evidence="2">Belongs to the NADH dehydrogenase family.</text>
</comment>
<evidence type="ECO:0000256" key="5">
    <source>
        <dbReference type="ARBA" id="ARBA00023002"/>
    </source>
</evidence>
<evidence type="ECO:0000256" key="4">
    <source>
        <dbReference type="ARBA" id="ARBA00022827"/>
    </source>
</evidence>
<dbReference type="PANTHER" id="PTHR42913">
    <property type="entry name" value="APOPTOSIS-INDUCING FACTOR 1"/>
    <property type="match status" value="1"/>
</dbReference>
<dbReference type="InterPro" id="IPR023753">
    <property type="entry name" value="FAD/NAD-binding_dom"/>
</dbReference>
<dbReference type="OrthoDB" id="38899at2157"/>
<reference evidence="8 9" key="1">
    <citation type="submission" date="2020-07" db="EMBL/GenBank/DDBJ databases">
        <title>Halosimplex pelagicum sp. nov. and Halosimplex rubrum sp. nov., isolated from salted brown alga Laminaria, and emended description of the genus Halosimplex.</title>
        <authorList>
            <person name="Cui H."/>
        </authorList>
    </citation>
    <scope>NUCLEOTIDE SEQUENCE [LARGE SCALE GENOMIC DNA]</scope>
    <source>
        <strain evidence="8 9">R27</strain>
    </source>
</reference>
<feature type="region of interest" description="Disordered" evidence="6">
    <location>
        <begin position="397"/>
        <end position="422"/>
    </location>
</feature>
<comment type="cofactor">
    <cofactor evidence="1">
        <name>FAD</name>
        <dbReference type="ChEBI" id="CHEBI:57692"/>
    </cofactor>
</comment>
<dbReference type="RefSeq" id="WP_179911529.1">
    <property type="nucleotide sequence ID" value="NZ_CP058910.1"/>
</dbReference>
<dbReference type="GeneID" id="56078192"/>
<dbReference type="AlphaFoldDB" id="A0A7D5P3X7"/>
<keyword evidence="4" id="KW-0274">FAD</keyword>
<protein>
    <submittedName>
        <fullName evidence="8">FAD-dependent oxidoreductase</fullName>
    </submittedName>
</protein>
<evidence type="ECO:0000256" key="2">
    <source>
        <dbReference type="ARBA" id="ARBA00005272"/>
    </source>
</evidence>
<keyword evidence="9" id="KW-1185">Reference proteome</keyword>
<dbReference type="PANTHER" id="PTHR42913:SF3">
    <property type="entry name" value="64 KDA MITOCHONDRIAL NADH DEHYDROGENASE (EUROFUNG)"/>
    <property type="match status" value="1"/>
</dbReference>
<dbReference type="EMBL" id="CP058910">
    <property type="protein sequence ID" value="QLH77604.1"/>
    <property type="molecule type" value="Genomic_DNA"/>
</dbReference>
<feature type="region of interest" description="Disordered" evidence="6">
    <location>
        <begin position="81"/>
        <end position="103"/>
    </location>
</feature>
<dbReference type="Proteomes" id="UP000509667">
    <property type="component" value="Chromosome"/>
</dbReference>
<dbReference type="SUPFAM" id="SSF51905">
    <property type="entry name" value="FAD/NAD(P)-binding domain"/>
    <property type="match status" value="2"/>
</dbReference>
<evidence type="ECO:0000256" key="3">
    <source>
        <dbReference type="ARBA" id="ARBA00022630"/>
    </source>
</evidence>
<keyword evidence="3" id="KW-0285">Flavoprotein</keyword>